<name>A0ABQ7H361_DUNSA</name>
<sequence>MPGNETLTELSSPNRHGPSPSPWVISSLRASTSVQQDVIEWDPVLRWGLKITPLLGLNITSLRAGIKAVGNDVFARLNSVAMHITNQQLFIRDVTIWGANSARTRLKAASAADDLMFAYLLAPLHTRAVACTWGHDLLSDLEPHPYSFYSQMCRDFHITPHTQSRMKSRHLGVAAALRETAGGVSQGAPTLAQQYRRSRAQMQSRLHNIHDNSPVDGPKPTLLTKMGSFRDFMPQMPTFKQAGSFLRASIDGGPRPVAPPAQPQLRGARRGSAMVDMLAQIRASTEAMGGQEQGVVSDPAPSACMRLHEAPLASDPPPPRPSRPSREGWPKPSAAGPTRSLHRRRSFQRGGVDNSSLRRRHQISPDRRALEEKLQLSFVECCAHLGYTRSNGQQTRVSRLPFTEPSIKIEFSMKSGYKAVRTAATVPSVGVPSTSLAPAGASPTGAGKTGGGGGGGGDGAGGGAIPGGAGYSGLGINTVMVPTVFSKLHVTLCHLTSHVPTHSMASILDLVQCIAAASSRRRRVPTPRPPASEAPTRISKRVDRNIPNLDLQFNIMGAQLKVIVEEAPGLKRDYTSASELLSITLLCTHLKLKPLATESTYTVPGLALTGHIHHASVHDLQSAIEHRRVLSFGWKQPKVPLPNTPFARHQPAALMAVTDPQTDSAGAAIKLLCSIPRPSEVPVSIAISLLNPQVLFLRRFLQLLDLHQNDLIEFFQSNGFEMHDWMMKPSSVESVMDSSNQVLLQHTPKDAAKAPSRPAEPRPGAPTAAAAAAPEDAADGRRMGLHMFSRDRAAWSGLKHVTQENVFKPFRQFLHDAKQLGLRTADHEEGMMYMNVDMNSPFRRDWRIDERIEQVEPRHTSITAAAGGPPTQVLDNPLYRKSGIAMDNPLFAHNPKDTQSDLGTLTADTLLRGLCEWSVKDAHSLMPPASLEGAFINNKATGTQQLHLCTSGYDELQAIINPVSYEHLIKMCTGNVTESRSVFEPILPPYPPPKQVNTKFAQQLAFGPRLGENPYFLLTLDLERLQIARPEPKDTFDDFPTAQRRRTSGFVYGRSTSDRERGSSSIGSYRQSSEGSDMGRGGRFNFWGPSRTSAGGGRQFRRSYSAGTGHRRTNSTSDESDSFMGDGSGDGQSSTSSSSSMEIGGHQTVVELRNVEEQEIPAWPYLTDMSLMSAMVAIFDPTWCTGPKPFMDTLQLKLNPWLYVNVVVRQSQMFVPIISPHLQRAMEERQAESRRRPTGTQDINLDWTELQELLPLL</sequence>
<feature type="region of interest" description="Disordered" evidence="1">
    <location>
        <begin position="748"/>
        <end position="777"/>
    </location>
</feature>
<accession>A0ABQ7H361</accession>
<comment type="caution">
    <text evidence="2">The sequence shown here is derived from an EMBL/GenBank/DDBJ whole genome shotgun (WGS) entry which is preliminary data.</text>
</comment>
<evidence type="ECO:0000313" key="2">
    <source>
        <dbReference type="EMBL" id="KAF5841309.1"/>
    </source>
</evidence>
<feature type="region of interest" description="Disordered" evidence="1">
    <location>
        <begin position="309"/>
        <end position="364"/>
    </location>
</feature>
<feature type="compositionally biased region" description="Gly residues" evidence="1">
    <location>
        <begin position="447"/>
        <end position="458"/>
    </location>
</feature>
<feature type="compositionally biased region" description="Low complexity" evidence="1">
    <location>
        <begin position="1063"/>
        <end position="1076"/>
    </location>
</feature>
<dbReference type="Proteomes" id="UP000815325">
    <property type="component" value="Unassembled WGS sequence"/>
</dbReference>
<keyword evidence="3" id="KW-1185">Reference proteome</keyword>
<feature type="region of interest" description="Disordered" evidence="1">
    <location>
        <begin position="250"/>
        <end position="271"/>
    </location>
</feature>
<feature type="compositionally biased region" description="Low complexity" evidence="1">
    <location>
        <begin position="1131"/>
        <end position="1140"/>
    </location>
</feature>
<proteinExistence type="predicted"/>
<feature type="region of interest" description="Disordered" evidence="1">
    <location>
        <begin position="436"/>
        <end position="458"/>
    </location>
</feature>
<feature type="region of interest" description="Disordered" evidence="1">
    <location>
        <begin position="1032"/>
        <end position="1143"/>
    </location>
</feature>
<gene>
    <name evidence="2" type="ORF">DUNSADRAFT_13582</name>
</gene>
<organism evidence="2 3">
    <name type="scientific">Dunaliella salina</name>
    <name type="common">Green alga</name>
    <name type="synonym">Protococcus salinus</name>
    <dbReference type="NCBI Taxonomy" id="3046"/>
    <lineage>
        <taxon>Eukaryota</taxon>
        <taxon>Viridiplantae</taxon>
        <taxon>Chlorophyta</taxon>
        <taxon>core chlorophytes</taxon>
        <taxon>Chlorophyceae</taxon>
        <taxon>CS clade</taxon>
        <taxon>Chlamydomonadales</taxon>
        <taxon>Dunaliellaceae</taxon>
        <taxon>Dunaliella</taxon>
    </lineage>
</organism>
<feature type="region of interest" description="Disordered" evidence="1">
    <location>
        <begin position="1"/>
        <end position="22"/>
    </location>
</feature>
<protein>
    <submittedName>
        <fullName evidence="2">Uncharacterized protein</fullName>
    </submittedName>
</protein>
<feature type="compositionally biased region" description="Low complexity" evidence="1">
    <location>
        <begin position="437"/>
        <end position="446"/>
    </location>
</feature>
<reference evidence="2" key="1">
    <citation type="submission" date="2017-08" db="EMBL/GenBank/DDBJ databases">
        <authorList>
            <person name="Polle J.E."/>
            <person name="Barry K."/>
            <person name="Cushman J."/>
            <person name="Schmutz J."/>
            <person name="Tran D."/>
            <person name="Hathwaick L.T."/>
            <person name="Yim W.C."/>
            <person name="Jenkins J."/>
            <person name="Mckie-Krisberg Z.M."/>
            <person name="Prochnik S."/>
            <person name="Lindquist E."/>
            <person name="Dockter R.B."/>
            <person name="Adam C."/>
            <person name="Molina H."/>
            <person name="Bunkerborg J."/>
            <person name="Jin E."/>
            <person name="Buchheim M."/>
            <person name="Magnuson J."/>
        </authorList>
    </citation>
    <scope>NUCLEOTIDE SEQUENCE</scope>
    <source>
        <strain evidence="2">CCAP 19/18</strain>
    </source>
</reference>
<evidence type="ECO:0000256" key="1">
    <source>
        <dbReference type="SAM" id="MobiDB-lite"/>
    </source>
</evidence>
<feature type="compositionally biased region" description="Low complexity" evidence="1">
    <location>
        <begin position="765"/>
        <end position="775"/>
    </location>
</feature>
<evidence type="ECO:0000313" key="3">
    <source>
        <dbReference type="Proteomes" id="UP000815325"/>
    </source>
</evidence>
<feature type="compositionally biased region" description="Polar residues" evidence="1">
    <location>
        <begin position="1"/>
        <end position="14"/>
    </location>
</feature>
<dbReference type="EMBL" id="MU069489">
    <property type="protein sequence ID" value="KAF5841309.1"/>
    <property type="molecule type" value="Genomic_DNA"/>
</dbReference>